<reference evidence="2 3" key="1">
    <citation type="submission" date="2020-05" db="EMBL/GenBank/DDBJ databases">
        <title>Identification and distribution of gene clusters putatively required for synthesis of sphingolipid metabolism inhibitors in phylogenetically diverse species of the filamentous fungus Fusarium.</title>
        <authorList>
            <person name="Kim H.-S."/>
            <person name="Busman M."/>
            <person name="Brown D.W."/>
            <person name="Divon H."/>
            <person name="Uhlig S."/>
            <person name="Proctor R.H."/>
        </authorList>
    </citation>
    <scope>NUCLEOTIDE SEQUENCE [LARGE SCALE GENOMIC DNA]</scope>
    <source>
        <strain evidence="2 3">NRRL 53147</strain>
    </source>
</reference>
<gene>
    <name evidence="2" type="ORF">FMEXI_4423</name>
</gene>
<organism evidence="2 3">
    <name type="scientific">Fusarium mexicanum</name>
    <dbReference type="NCBI Taxonomy" id="751941"/>
    <lineage>
        <taxon>Eukaryota</taxon>
        <taxon>Fungi</taxon>
        <taxon>Dikarya</taxon>
        <taxon>Ascomycota</taxon>
        <taxon>Pezizomycotina</taxon>
        <taxon>Sordariomycetes</taxon>
        <taxon>Hypocreomycetidae</taxon>
        <taxon>Hypocreales</taxon>
        <taxon>Nectriaceae</taxon>
        <taxon>Fusarium</taxon>
        <taxon>Fusarium fujikuroi species complex</taxon>
    </lineage>
</organism>
<keyword evidence="3" id="KW-1185">Reference proteome</keyword>
<evidence type="ECO:0000256" key="1">
    <source>
        <dbReference type="SAM" id="MobiDB-lite"/>
    </source>
</evidence>
<feature type="compositionally biased region" description="Basic and acidic residues" evidence="1">
    <location>
        <begin position="75"/>
        <end position="91"/>
    </location>
</feature>
<comment type="caution">
    <text evidence="2">The sequence shown here is derived from an EMBL/GenBank/DDBJ whole genome shotgun (WGS) entry which is preliminary data.</text>
</comment>
<evidence type="ECO:0000313" key="2">
    <source>
        <dbReference type="EMBL" id="KAF5549081.1"/>
    </source>
</evidence>
<dbReference type="EMBL" id="JAAOAM010000092">
    <property type="protein sequence ID" value="KAF5549081.1"/>
    <property type="molecule type" value="Genomic_DNA"/>
</dbReference>
<dbReference type="Proteomes" id="UP000522262">
    <property type="component" value="Unassembled WGS sequence"/>
</dbReference>
<name>A0A8H5N0H6_9HYPO</name>
<protein>
    <submittedName>
        <fullName evidence="2">Uncharacterized protein</fullName>
    </submittedName>
</protein>
<evidence type="ECO:0000313" key="3">
    <source>
        <dbReference type="Proteomes" id="UP000522262"/>
    </source>
</evidence>
<feature type="region of interest" description="Disordered" evidence="1">
    <location>
        <begin position="75"/>
        <end position="101"/>
    </location>
</feature>
<accession>A0A8H5N0H6</accession>
<dbReference type="AlphaFoldDB" id="A0A8H5N0H6"/>
<proteinExistence type="predicted"/>
<sequence length="101" mass="12027">MSSKAEIQTQIAILRHQMEELEKEINYCAPYKEYVKEQMAIQKLIINNSGDEAIRNVAWMDYEFHCGKLEEALKKEREREERMRELRDAERTLSMSLESAE</sequence>